<dbReference type="EMBL" id="CP036425">
    <property type="protein sequence ID" value="QDU35197.1"/>
    <property type="molecule type" value="Genomic_DNA"/>
</dbReference>
<dbReference type="KEGG" id="pcor:KS4_32770"/>
<dbReference type="AlphaFoldDB" id="A0A517YYB8"/>
<gene>
    <name evidence="1" type="ORF">KS4_32770</name>
</gene>
<dbReference type="Proteomes" id="UP000317369">
    <property type="component" value="Chromosome"/>
</dbReference>
<name>A0A517YYB8_9BACT</name>
<accession>A0A517YYB8</accession>
<keyword evidence="2" id="KW-1185">Reference proteome</keyword>
<proteinExistence type="predicted"/>
<protein>
    <submittedName>
        <fullName evidence="1">Uncharacterized protein</fullName>
    </submittedName>
</protein>
<sequence>MSVPAGMKKAEVINIYYGEITGMLVSGFRSGHERAENNFSC</sequence>
<reference evidence="1 2" key="1">
    <citation type="submission" date="2019-02" db="EMBL/GenBank/DDBJ databases">
        <title>Deep-cultivation of Planctomycetes and their phenomic and genomic characterization uncovers novel biology.</title>
        <authorList>
            <person name="Wiegand S."/>
            <person name="Jogler M."/>
            <person name="Boedeker C."/>
            <person name="Pinto D."/>
            <person name="Vollmers J."/>
            <person name="Rivas-Marin E."/>
            <person name="Kohn T."/>
            <person name="Peeters S.H."/>
            <person name="Heuer A."/>
            <person name="Rast P."/>
            <person name="Oberbeckmann S."/>
            <person name="Bunk B."/>
            <person name="Jeske O."/>
            <person name="Meyerdierks A."/>
            <person name="Storesund J.E."/>
            <person name="Kallscheuer N."/>
            <person name="Luecker S."/>
            <person name="Lage O.M."/>
            <person name="Pohl T."/>
            <person name="Merkel B.J."/>
            <person name="Hornburger P."/>
            <person name="Mueller R.-W."/>
            <person name="Bruemmer F."/>
            <person name="Labrenz M."/>
            <person name="Spormann A.M."/>
            <person name="Op den Camp H."/>
            <person name="Overmann J."/>
            <person name="Amann R."/>
            <person name="Jetten M.S.M."/>
            <person name="Mascher T."/>
            <person name="Medema M.H."/>
            <person name="Devos D.P."/>
            <person name="Kaster A.-K."/>
            <person name="Ovreas L."/>
            <person name="Rohde M."/>
            <person name="Galperin M.Y."/>
            <person name="Jogler C."/>
        </authorList>
    </citation>
    <scope>NUCLEOTIDE SEQUENCE [LARGE SCALE GENOMIC DNA]</scope>
    <source>
        <strain evidence="1 2">KS4</strain>
    </source>
</reference>
<organism evidence="1 2">
    <name type="scientific">Poriferisphaera corsica</name>
    <dbReference type="NCBI Taxonomy" id="2528020"/>
    <lineage>
        <taxon>Bacteria</taxon>
        <taxon>Pseudomonadati</taxon>
        <taxon>Planctomycetota</taxon>
        <taxon>Phycisphaerae</taxon>
        <taxon>Phycisphaerales</taxon>
        <taxon>Phycisphaeraceae</taxon>
        <taxon>Poriferisphaera</taxon>
    </lineage>
</organism>
<evidence type="ECO:0000313" key="1">
    <source>
        <dbReference type="EMBL" id="QDU35197.1"/>
    </source>
</evidence>
<evidence type="ECO:0000313" key="2">
    <source>
        <dbReference type="Proteomes" id="UP000317369"/>
    </source>
</evidence>